<comment type="subcellular location">
    <subcellularLocation>
        <location evidence="1">Nucleus</location>
    </subcellularLocation>
</comment>
<evidence type="ECO:0000256" key="2">
    <source>
        <dbReference type="ARBA" id="ARBA00022705"/>
    </source>
</evidence>
<feature type="domain" description="Chromatin assembly factor 1 subunit A dimerization" evidence="9">
    <location>
        <begin position="550"/>
        <end position="620"/>
    </location>
</feature>
<evidence type="ECO:0000259" key="9">
    <source>
        <dbReference type="Pfam" id="PF12253"/>
    </source>
</evidence>
<feature type="compositionally biased region" description="Acidic residues" evidence="7">
    <location>
        <begin position="593"/>
        <end position="602"/>
    </location>
</feature>
<accession>A0A6J0BNL1</accession>
<dbReference type="Pfam" id="PF12253">
    <property type="entry name" value="CAF1A_dimeriz"/>
    <property type="match status" value="1"/>
</dbReference>
<keyword evidence="5" id="KW-0234">DNA repair</keyword>
<dbReference type="GO" id="GO:0006281">
    <property type="term" value="P:DNA repair"/>
    <property type="evidence" value="ECO:0007669"/>
    <property type="project" value="UniProtKB-KW"/>
</dbReference>
<keyword evidence="10" id="KW-1185">Reference proteome</keyword>
<evidence type="ECO:0000256" key="1">
    <source>
        <dbReference type="ARBA" id="ARBA00004123"/>
    </source>
</evidence>
<feature type="compositionally biased region" description="Basic and acidic residues" evidence="7">
    <location>
        <begin position="337"/>
        <end position="422"/>
    </location>
</feature>
<evidence type="ECO:0000259" key="8">
    <source>
        <dbReference type="Pfam" id="PF11600"/>
    </source>
</evidence>
<keyword evidence="4" id="KW-0143">Chaperone</keyword>
<dbReference type="GO" id="GO:0033186">
    <property type="term" value="C:CAF-1 complex"/>
    <property type="evidence" value="ECO:0007669"/>
    <property type="project" value="TreeGrafter"/>
</dbReference>
<keyword evidence="3" id="KW-0227">DNA damage</keyword>
<dbReference type="InParanoid" id="A0A6J0BNL1"/>
<evidence type="ECO:0000313" key="10">
    <source>
        <dbReference type="Proteomes" id="UP000829291"/>
    </source>
</evidence>
<feature type="region of interest" description="Disordered" evidence="7">
    <location>
        <begin position="109"/>
        <end position="152"/>
    </location>
</feature>
<evidence type="ECO:0000313" key="12">
    <source>
        <dbReference type="RefSeq" id="XP_046593963.1"/>
    </source>
</evidence>
<feature type="compositionally biased region" description="Polar residues" evidence="7">
    <location>
        <begin position="208"/>
        <end position="242"/>
    </location>
</feature>
<feature type="compositionally biased region" description="Basic residues" evidence="7">
    <location>
        <begin position="66"/>
        <end position="77"/>
    </location>
</feature>
<dbReference type="GO" id="GO:0006334">
    <property type="term" value="P:nucleosome assembly"/>
    <property type="evidence" value="ECO:0007669"/>
    <property type="project" value="TreeGrafter"/>
</dbReference>
<feature type="compositionally biased region" description="Polar residues" evidence="7">
    <location>
        <begin position="36"/>
        <end position="45"/>
    </location>
</feature>
<evidence type="ECO:0000256" key="5">
    <source>
        <dbReference type="ARBA" id="ARBA00023204"/>
    </source>
</evidence>
<dbReference type="InterPro" id="IPR022043">
    <property type="entry name" value="CAF1A_DD"/>
</dbReference>
<feature type="compositionally biased region" description="Basic and acidic residues" evidence="7">
    <location>
        <begin position="243"/>
        <end position="269"/>
    </location>
</feature>
<feature type="region of interest" description="Disordered" evidence="7">
    <location>
        <begin position="36"/>
        <end position="81"/>
    </location>
</feature>
<keyword evidence="6" id="KW-0539">Nucleus</keyword>
<gene>
    <name evidence="11 12" type="primary">LOC107221659</name>
</gene>
<proteinExistence type="predicted"/>
<keyword evidence="2" id="KW-0235">DNA replication</keyword>
<reference evidence="11" key="1">
    <citation type="submission" date="2025-04" db="UniProtKB">
        <authorList>
            <consortium name="RefSeq"/>
        </authorList>
    </citation>
    <scope>IDENTIFICATION</scope>
    <source>
        <tissue evidence="12">Thorax and Abdomen</tissue>
        <tissue evidence="11">Whole body</tissue>
    </source>
</reference>
<feature type="compositionally biased region" description="Acidic residues" evidence="7">
    <location>
        <begin position="610"/>
        <end position="626"/>
    </location>
</feature>
<dbReference type="Proteomes" id="UP000829291">
    <property type="component" value="Chromosome 4"/>
</dbReference>
<dbReference type="GO" id="GO:0005634">
    <property type="term" value="C:nucleus"/>
    <property type="evidence" value="ECO:0007669"/>
    <property type="project" value="UniProtKB-SubCell"/>
</dbReference>
<feature type="region of interest" description="Disordered" evidence="7">
    <location>
        <begin position="884"/>
        <end position="903"/>
    </location>
</feature>
<evidence type="ECO:0000256" key="4">
    <source>
        <dbReference type="ARBA" id="ARBA00023186"/>
    </source>
</evidence>
<name>A0A6J0BNL1_NEOLC</name>
<feature type="region of interest" description="Disordered" evidence="7">
    <location>
        <begin position="728"/>
        <end position="750"/>
    </location>
</feature>
<feature type="compositionally biased region" description="Basic and acidic residues" evidence="7">
    <location>
        <begin position="298"/>
        <end position="326"/>
    </location>
</feature>
<organism evidence="10 11">
    <name type="scientific">Neodiprion lecontei</name>
    <name type="common">Redheaded pine sawfly</name>
    <dbReference type="NCBI Taxonomy" id="441921"/>
    <lineage>
        <taxon>Eukaryota</taxon>
        <taxon>Metazoa</taxon>
        <taxon>Ecdysozoa</taxon>
        <taxon>Arthropoda</taxon>
        <taxon>Hexapoda</taxon>
        <taxon>Insecta</taxon>
        <taxon>Pterygota</taxon>
        <taxon>Neoptera</taxon>
        <taxon>Endopterygota</taxon>
        <taxon>Hymenoptera</taxon>
        <taxon>Tenthredinoidea</taxon>
        <taxon>Diprionidae</taxon>
        <taxon>Diprioninae</taxon>
        <taxon>Neodiprion</taxon>
    </lineage>
</organism>
<feature type="domain" description="Chromatin assembly factor 1 p150 subunit acidic region" evidence="8">
    <location>
        <begin position="334"/>
        <end position="466"/>
    </location>
</feature>
<feature type="region of interest" description="Disordered" evidence="7">
    <location>
        <begin position="593"/>
        <end position="629"/>
    </location>
</feature>
<dbReference type="PANTHER" id="PTHR15272">
    <property type="entry name" value="CHROMATIN ASSEMBLY FACTOR 1 SUBUNIT A CAF-1 SUBUNIT A"/>
    <property type="match status" value="1"/>
</dbReference>
<dbReference type="OrthoDB" id="79480at2759"/>
<evidence type="ECO:0000256" key="7">
    <source>
        <dbReference type="SAM" id="MobiDB-lite"/>
    </source>
</evidence>
<dbReference type="InterPro" id="IPR021644">
    <property type="entry name" value="CAF-1_p150_acidic"/>
</dbReference>
<dbReference type="RefSeq" id="XP_015516214.1">
    <property type="nucleotide sequence ID" value="XM_015660728.1"/>
</dbReference>
<evidence type="ECO:0000256" key="6">
    <source>
        <dbReference type="ARBA" id="ARBA00023242"/>
    </source>
</evidence>
<feature type="region of interest" description="Disordered" evidence="7">
    <location>
        <begin position="185"/>
        <end position="426"/>
    </location>
</feature>
<feature type="compositionally biased region" description="Polar residues" evidence="7">
    <location>
        <begin position="734"/>
        <end position="744"/>
    </location>
</feature>
<feature type="compositionally biased region" description="Basic and acidic residues" evidence="7">
    <location>
        <begin position="109"/>
        <end position="133"/>
    </location>
</feature>
<sequence length="1047" mass="119977">MKVMEVSVEEKDCTNEIVTPPRKKMKQAQLPFQMVSSLGSPNTIGNKKRKLESPSPVESKSPRTGKIVKKQNASKRAKSSEVEIIEVDVSDVENVCDQDNVKALVEFREEGAAKHAEKNPIDSESDVKKRKDYGSLNRFLKKAQSKESKDDLQLLAMSDYESGSSKDSDASLKVKLDLQTSKEVLEQSSKKIVEQSSEETAEQSSESKNSTTQIKENSAVSTNITESQYNIESLQNTEQNTSTEEKKLLPEETKNSDTDSTCHRKDSIHSDSINAKNDESDSDTGGSSSDEDVDDDPDKSSNENTEKDKTLEENDGSKTPRSEKSGVFKNRKLTPKQIERRLQSAKKREEKQQLKMEKKKKREEQRENRRKQKEEKEKLEKEQKRKEKEMKELKKQIENEQKQKEKEAKEEERRKKEEEAERKKQKAASNFANFFVPKKQETKALEEDGVVKDQNFMPFEVKVDMKVAPITRRNLNNETKLTFDGLFNKGVLKNELYLNQLKRNRNDVGRSGRTWPCETKDDVVIIDEEDSSSDAVDQGDAAVVEKHHPKFFMFAENRRPPFWGTWRKKSTHIKPRKPFAKDPKWFDYDVDSDDEWEEEEPGESLRGSDDEREEEGPEENEYDVDNEFMVPHGYLSDEEAKADEEDGEDMSPETQKLKLKLLGEQFEAERKTKTSKIKPKVIGCVWQGSINAFPENTTPHVIEALMSRQAWVREIPVTLSVLHASENLAPSMADRQSPTPQSTGPKKKKVPEEAIPNLIRLVHGNTNGRIFLMKEFMAFWEKNKTGDRQISKLSFSQKLREIASWIACPEEGPMHTRSCWYVREDIRKKYDCLDVTLPNRWKYTLRSARRSELPDIEKTEKVDKEKEKKRIPLITQFTKKITQEEMQKQLGSKSTPSQSKPPKRAALISLPRGEQFQKLSRNNLFSKFATCGDSSKSVECQEDKADGDREVLIIESTREIQNLDRNETKCQEANVQVSDVVRQAVSETEQTSADSKIAENSEADRLKMNTSEALNLENKDTEVIEAKNKSPVPESMDIAEDNVVVLD</sequence>
<dbReference type="KEGG" id="nlo:107221659"/>
<dbReference type="GO" id="GO:0006260">
    <property type="term" value="P:DNA replication"/>
    <property type="evidence" value="ECO:0007669"/>
    <property type="project" value="UniProtKB-KW"/>
</dbReference>
<protein>
    <submittedName>
        <fullName evidence="11 12">Chromatin assembly factor 1 subunit A</fullName>
    </submittedName>
</protein>
<dbReference type="GeneID" id="107221659"/>
<evidence type="ECO:0000256" key="3">
    <source>
        <dbReference type="ARBA" id="ARBA00022763"/>
    </source>
</evidence>
<evidence type="ECO:0000313" key="11">
    <source>
        <dbReference type="RefSeq" id="XP_015516214.1"/>
    </source>
</evidence>
<dbReference type="RefSeq" id="XP_046593963.1">
    <property type="nucleotide sequence ID" value="XM_046738007.1"/>
</dbReference>
<dbReference type="PANTHER" id="PTHR15272:SF0">
    <property type="entry name" value="CHROMATIN ASSEMBLY FACTOR 1 SUBUNIT A"/>
    <property type="match status" value="1"/>
</dbReference>
<dbReference type="Pfam" id="PF11600">
    <property type="entry name" value="CAF1A_acidic"/>
    <property type="match status" value="1"/>
</dbReference>
<dbReference type="AlphaFoldDB" id="A0A6J0BNL1"/>